<dbReference type="EMBL" id="BSXS01016284">
    <property type="protein sequence ID" value="GMF07536.1"/>
    <property type="molecule type" value="Genomic_DNA"/>
</dbReference>
<sequence length="230" mass="25907">MDSPTHNYHGQVPNFIGAGYNQEYTLSSTPVTAANNTRTNDNYIADSTNSTQPMIQHEAQYYSSETQVSATPSLVSYPQQSMSVPAYNYNYNYMIPVQAPVQSSADPSPSSSSIAYYAQQQQQQISLPPPLPPVTSSTSSMVPVNYSQFVSYPQSNIEYQQDLHHPQFIQQPYVKQEYANYMFRPSPMVDPNASKLPRATLEQKIEVLDWFHASTNKNQQATVDHFLKTD</sequence>
<gene>
    <name evidence="1" type="ORF">Amon02_001294600</name>
</gene>
<accession>A0ACB5UBB8</accession>
<evidence type="ECO:0000313" key="2">
    <source>
        <dbReference type="Proteomes" id="UP001165064"/>
    </source>
</evidence>
<comment type="caution">
    <text evidence="1">The sequence shown here is derived from an EMBL/GenBank/DDBJ whole genome shotgun (WGS) entry which is preliminary data.</text>
</comment>
<proteinExistence type="predicted"/>
<name>A0ACB5UBB8_AMBMO</name>
<evidence type="ECO:0000313" key="1">
    <source>
        <dbReference type="EMBL" id="GMF07536.1"/>
    </source>
</evidence>
<dbReference type="Proteomes" id="UP001165064">
    <property type="component" value="Unassembled WGS sequence"/>
</dbReference>
<organism evidence="1 2">
    <name type="scientific">Ambrosiozyma monospora</name>
    <name type="common">Yeast</name>
    <name type="synonym">Endomycopsis monosporus</name>
    <dbReference type="NCBI Taxonomy" id="43982"/>
    <lineage>
        <taxon>Eukaryota</taxon>
        <taxon>Fungi</taxon>
        <taxon>Dikarya</taxon>
        <taxon>Ascomycota</taxon>
        <taxon>Saccharomycotina</taxon>
        <taxon>Pichiomycetes</taxon>
        <taxon>Pichiales</taxon>
        <taxon>Pichiaceae</taxon>
        <taxon>Ambrosiozyma</taxon>
    </lineage>
</organism>
<protein>
    <submittedName>
        <fullName evidence="1">Unnamed protein product</fullName>
    </submittedName>
</protein>
<reference evidence="1" key="1">
    <citation type="submission" date="2023-04" db="EMBL/GenBank/DDBJ databases">
        <title>Ambrosiozyma monospora NBRC 10751.</title>
        <authorList>
            <person name="Ichikawa N."/>
            <person name="Sato H."/>
            <person name="Tonouchi N."/>
        </authorList>
    </citation>
    <scope>NUCLEOTIDE SEQUENCE</scope>
    <source>
        <strain evidence="1">NBRC 10751</strain>
    </source>
</reference>
<keyword evidence="2" id="KW-1185">Reference proteome</keyword>